<dbReference type="AlphaFoldDB" id="A0A2T9YFB7"/>
<evidence type="ECO:0000313" key="1">
    <source>
        <dbReference type="EMBL" id="PVU91005.1"/>
    </source>
</evidence>
<organism evidence="1 2">
    <name type="scientific">Smittium simulii</name>
    <dbReference type="NCBI Taxonomy" id="133385"/>
    <lineage>
        <taxon>Eukaryota</taxon>
        <taxon>Fungi</taxon>
        <taxon>Fungi incertae sedis</taxon>
        <taxon>Zoopagomycota</taxon>
        <taxon>Kickxellomycotina</taxon>
        <taxon>Harpellomycetes</taxon>
        <taxon>Harpellales</taxon>
        <taxon>Legeriomycetaceae</taxon>
        <taxon>Smittium</taxon>
    </lineage>
</organism>
<dbReference type="EMBL" id="MBFR01000225">
    <property type="protein sequence ID" value="PVU91005.1"/>
    <property type="molecule type" value="Genomic_DNA"/>
</dbReference>
<keyword evidence="2" id="KW-1185">Reference proteome</keyword>
<comment type="caution">
    <text evidence="1">The sequence shown here is derived from an EMBL/GenBank/DDBJ whole genome shotgun (WGS) entry which is preliminary data.</text>
</comment>
<gene>
    <name evidence="1" type="ORF">BB561_004608</name>
</gene>
<dbReference type="GO" id="GO:0006310">
    <property type="term" value="P:DNA recombination"/>
    <property type="evidence" value="ECO:0007669"/>
    <property type="project" value="InterPro"/>
</dbReference>
<dbReference type="OrthoDB" id="2400069at2759"/>
<protein>
    <submittedName>
        <fullName evidence="1">Uncharacterized protein</fullName>
    </submittedName>
</protein>
<proteinExistence type="predicted"/>
<dbReference type="InterPro" id="IPR013762">
    <property type="entry name" value="Integrase-like_cat_sf"/>
</dbReference>
<dbReference type="GO" id="GO:0015074">
    <property type="term" value="P:DNA integration"/>
    <property type="evidence" value="ECO:0007669"/>
    <property type="project" value="InterPro"/>
</dbReference>
<dbReference type="Proteomes" id="UP000245383">
    <property type="component" value="Unassembled WGS sequence"/>
</dbReference>
<dbReference type="Gene3D" id="1.10.443.10">
    <property type="entry name" value="Intergrase catalytic core"/>
    <property type="match status" value="1"/>
</dbReference>
<sequence length="561" mass="63103">MGQETFNQIKELTDKVNQLLQERDFQEEPEDPYVTARIPVTDLAIYPELLEALPSIEEEFFRSPLTDEERKSAIYSCPKTSSMNYNLPPLNDSASSAVKKTDSALYGIQLALAQATRPIDFYVYRRIQDNSTLDIADDPEIMFASTMRALLSDIAATVTQTRPVCFSPKQEGGSIFELVLRPQSRRTECVSTQLVKVGQPILLPTLEPNIASNPQSTQRENNHDTGYSNVEIGNMVSGSIDSVDFLTVIASSNNSCSRSQKRKVSAIEQQTLALDGMEDQRRFLQTQGLGTYAVGFILSNKRRVRRRSRYSSIQQRFLDWRILNKITTDISAPQIINYLSELFIMEKLKVGTIKTYKLAILSLADNSIKLAEHPMFAEFTKTLDDSSIKSFLTAKLCWLLSVTGFLRASDIHCIDDARSLINQGVLCLTIVAPKEKRGGRPVEKPCQINPHTDPILCPVLTYTVYKEKVAHNLCPTPHVNNSMWTVNRLIRFFNDRERPLSVDSITRYINSISGLIQQDQDMPISKGRAIGATLAANSGVSSDYIVAHAFWSNYSIFDSYY</sequence>
<evidence type="ECO:0000313" key="2">
    <source>
        <dbReference type="Proteomes" id="UP000245383"/>
    </source>
</evidence>
<dbReference type="GO" id="GO:0003677">
    <property type="term" value="F:DNA binding"/>
    <property type="evidence" value="ECO:0007669"/>
    <property type="project" value="InterPro"/>
</dbReference>
<dbReference type="STRING" id="133385.A0A2T9YFB7"/>
<name>A0A2T9YFB7_9FUNG</name>
<reference evidence="1 2" key="1">
    <citation type="journal article" date="2018" name="MBio">
        <title>Comparative Genomics Reveals the Core Gene Toolbox for the Fungus-Insect Symbiosis.</title>
        <authorList>
            <person name="Wang Y."/>
            <person name="Stata M."/>
            <person name="Wang W."/>
            <person name="Stajich J.E."/>
            <person name="White M.M."/>
            <person name="Moncalvo J.M."/>
        </authorList>
    </citation>
    <scope>NUCLEOTIDE SEQUENCE [LARGE SCALE GENOMIC DNA]</scope>
    <source>
        <strain evidence="1 2">SWE-8-4</strain>
    </source>
</reference>
<accession>A0A2T9YFB7</accession>